<keyword evidence="2" id="KW-1185">Reference proteome</keyword>
<comment type="caution">
    <text evidence="1">The sequence shown here is derived from an EMBL/GenBank/DDBJ whole genome shotgun (WGS) entry which is preliminary data.</text>
</comment>
<reference evidence="1" key="1">
    <citation type="submission" date="2019-07" db="EMBL/GenBank/DDBJ databases">
        <authorList>
            <person name="Dittberner H."/>
        </authorList>
    </citation>
    <scope>NUCLEOTIDE SEQUENCE [LARGE SCALE GENOMIC DNA]</scope>
</reference>
<dbReference type="Proteomes" id="UP000489600">
    <property type="component" value="Unassembled WGS sequence"/>
</dbReference>
<gene>
    <name evidence="1" type="ORF">ANE_LOCUS23407</name>
</gene>
<name>A0A565CH02_9BRAS</name>
<accession>A0A565CH02</accession>
<evidence type="ECO:0000313" key="1">
    <source>
        <dbReference type="EMBL" id="VVB12963.1"/>
    </source>
</evidence>
<evidence type="ECO:0008006" key="3">
    <source>
        <dbReference type="Google" id="ProtNLM"/>
    </source>
</evidence>
<dbReference type="AlphaFoldDB" id="A0A565CH02"/>
<protein>
    <recommendedName>
        <fullName evidence="3">Neprosin domain-containing protein</fullName>
    </recommendedName>
</protein>
<organism evidence="1 2">
    <name type="scientific">Arabis nemorensis</name>
    <dbReference type="NCBI Taxonomy" id="586526"/>
    <lineage>
        <taxon>Eukaryota</taxon>
        <taxon>Viridiplantae</taxon>
        <taxon>Streptophyta</taxon>
        <taxon>Embryophyta</taxon>
        <taxon>Tracheophyta</taxon>
        <taxon>Spermatophyta</taxon>
        <taxon>Magnoliopsida</taxon>
        <taxon>eudicotyledons</taxon>
        <taxon>Gunneridae</taxon>
        <taxon>Pentapetalae</taxon>
        <taxon>rosids</taxon>
        <taxon>malvids</taxon>
        <taxon>Brassicales</taxon>
        <taxon>Brassicaceae</taxon>
        <taxon>Arabideae</taxon>
        <taxon>Arabis</taxon>
    </lineage>
</organism>
<evidence type="ECO:0000313" key="2">
    <source>
        <dbReference type="Proteomes" id="UP000489600"/>
    </source>
</evidence>
<dbReference type="OrthoDB" id="1112825at2759"/>
<proteinExistence type="predicted"/>
<dbReference type="EMBL" id="CABITT030000008">
    <property type="protein sequence ID" value="VVB12963.1"/>
    <property type="molecule type" value="Genomic_DNA"/>
</dbReference>
<sequence>MGNGVNIAGVGGAVVSSPSGISPPMGTEKFKRVTKSMLETILDSDKCYGVKWGKQYLFTFGGPGGDSC</sequence>